<gene>
    <name evidence="1" type="ORF">SYK_02860</name>
</gene>
<name>A0ABM8AXD0_9BACT</name>
<keyword evidence="2" id="KW-1185">Reference proteome</keyword>
<reference evidence="1 2" key="1">
    <citation type="submission" date="2022-08" db="EMBL/GenBank/DDBJ databases">
        <title>Genome Sequence of the sulphate-reducing bacterium, Pseudodesulfovibrio sp. SYK.</title>
        <authorList>
            <person name="Kondo R."/>
            <person name="Kataoka T."/>
        </authorList>
    </citation>
    <scope>NUCLEOTIDE SEQUENCE [LARGE SCALE GENOMIC DNA]</scope>
    <source>
        <strain evidence="1 2">SYK</strain>
    </source>
</reference>
<accession>A0ABM8AXD0</accession>
<evidence type="ECO:0000313" key="2">
    <source>
        <dbReference type="Proteomes" id="UP001317742"/>
    </source>
</evidence>
<dbReference type="Proteomes" id="UP001317742">
    <property type="component" value="Chromosome"/>
</dbReference>
<evidence type="ECO:0000313" key="1">
    <source>
        <dbReference type="EMBL" id="BDQ35926.1"/>
    </source>
</evidence>
<sequence>MISMFSGVPTHSGNLTPAEVYAGKLLRKFYETTVFAAIASTDYEGEITKGGDKIIIRTTPDIIIRDYVIGQPLNYENPEPGTVELSIDQAKYYAVKINKVQQKQADIAFADDWAKDGSSQMKIAIDANGLASMVGGAAADNKGVTAGKDSGSVNLGAAGAPVTITSTNVVTKIVEMGQVLAEQSVDEDGLSLVIPAWMSTKLKTSDLKDASMTGDGESVMRNGRLGRIDNFTIYRSNQLTTVTDAAASNKKCTYVYALHKAAVAFASQLVENETLPNPNDFGSLMRGLQVFGRKVINPVALAEGYFTPGA</sequence>
<organism evidence="1 2">
    <name type="scientific">Pseudodesulfovibrio nedwellii</name>
    <dbReference type="NCBI Taxonomy" id="2973072"/>
    <lineage>
        <taxon>Bacteria</taxon>
        <taxon>Pseudomonadati</taxon>
        <taxon>Thermodesulfobacteriota</taxon>
        <taxon>Desulfovibrionia</taxon>
        <taxon>Desulfovibrionales</taxon>
        <taxon>Desulfovibrionaceae</taxon>
    </lineage>
</organism>
<proteinExistence type="predicted"/>
<dbReference type="EMBL" id="AP026709">
    <property type="protein sequence ID" value="BDQ35926.1"/>
    <property type="molecule type" value="Genomic_DNA"/>
</dbReference>
<protein>
    <submittedName>
        <fullName evidence="1">Uncharacterized protein</fullName>
    </submittedName>
</protein>
<dbReference type="RefSeq" id="WP_281761855.1">
    <property type="nucleotide sequence ID" value="NZ_AP026709.1"/>
</dbReference>